<dbReference type="SUPFAM" id="SSF56300">
    <property type="entry name" value="Metallo-dependent phosphatases"/>
    <property type="match status" value="1"/>
</dbReference>
<evidence type="ECO:0000256" key="2">
    <source>
        <dbReference type="ARBA" id="ARBA00022801"/>
    </source>
</evidence>
<keyword evidence="3" id="KW-0812">Transmembrane</keyword>
<dbReference type="GO" id="GO:0009245">
    <property type="term" value="P:lipid A biosynthetic process"/>
    <property type="evidence" value="ECO:0007669"/>
    <property type="project" value="TreeGrafter"/>
</dbReference>
<dbReference type="GO" id="GO:0008758">
    <property type="term" value="F:UDP-2,3-diacylglucosamine hydrolase activity"/>
    <property type="evidence" value="ECO:0007669"/>
    <property type="project" value="TreeGrafter"/>
</dbReference>
<evidence type="ECO:0000256" key="3">
    <source>
        <dbReference type="SAM" id="Phobius"/>
    </source>
</evidence>
<feature type="transmembrane region" description="Helical" evidence="3">
    <location>
        <begin position="93"/>
        <end position="113"/>
    </location>
</feature>
<feature type="transmembrane region" description="Helical" evidence="3">
    <location>
        <begin position="31"/>
        <end position="48"/>
    </location>
</feature>
<protein>
    <submittedName>
        <fullName evidence="5">Metallophosphoesterase</fullName>
    </submittedName>
</protein>
<dbReference type="GO" id="GO:0046872">
    <property type="term" value="F:metal ion binding"/>
    <property type="evidence" value="ECO:0007669"/>
    <property type="project" value="UniProtKB-KW"/>
</dbReference>
<dbReference type="HOGENOM" id="CLU_025443_5_1_4"/>
<evidence type="ECO:0000313" key="5">
    <source>
        <dbReference type="EMBL" id="ADN61557.1"/>
    </source>
</evidence>
<dbReference type="CDD" id="cd07385">
    <property type="entry name" value="MPP_YkuE_C"/>
    <property type="match status" value="1"/>
</dbReference>
<dbReference type="KEGG" id="bgf:BC1003_5642"/>
<dbReference type="Pfam" id="PF00149">
    <property type="entry name" value="Metallophos"/>
    <property type="match status" value="1"/>
</dbReference>
<dbReference type="GO" id="GO:0016020">
    <property type="term" value="C:membrane"/>
    <property type="evidence" value="ECO:0007669"/>
    <property type="project" value="GOC"/>
</dbReference>
<feature type="transmembrane region" description="Helical" evidence="3">
    <location>
        <begin position="60"/>
        <end position="81"/>
    </location>
</feature>
<dbReference type="AlphaFoldDB" id="E1TG16"/>
<organism evidence="5">
    <name type="scientific">Burkholderia sp. (strain CCGE1003)</name>
    <dbReference type="NCBI Taxonomy" id="640512"/>
    <lineage>
        <taxon>Bacteria</taxon>
        <taxon>Pseudomonadati</taxon>
        <taxon>Pseudomonadota</taxon>
        <taxon>Betaproteobacteria</taxon>
        <taxon>Burkholderiales</taxon>
        <taxon>Burkholderiaceae</taxon>
        <taxon>Burkholderia</taxon>
    </lineage>
</organism>
<keyword evidence="2" id="KW-0378">Hydrolase</keyword>
<evidence type="ECO:0000259" key="4">
    <source>
        <dbReference type="Pfam" id="PF00149"/>
    </source>
</evidence>
<feature type="domain" description="Calcineurin-like phosphoesterase" evidence="4">
    <location>
        <begin position="184"/>
        <end position="352"/>
    </location>
</feature>
<dbReference type="InterPro" id="IPR051158">
    <property type="entry name" value="Metallophosphoesterase_sf"/>
</dbReference>
<evidence type="ECO:0000256" key="1">
    <source>
        <dbReference type="ARBA" id="ARBA00022723"/>
    </source>
</evidence>
<proteinExistence type="predicted"/>
<dbReference type="Gene3D" id="3.60.21.10">
    <property type="match status" value="1"/>
</dbReference>
<dbReference type="InterPro" id="IPR004843">
    <property type="entry name" value="Calcineurin-like_PHP"/>
</dbReference>
<dbReference type="PANTHER" id="PTHR31302:SF31">
    <property type="entry name" value="PHOSPHODIESTERASE YAEI"/>
    <property type="match status" value="1"/>
</dbReference>
<accession>E1TG16</accession>
<feature type="transmembrane region" description="Helical" evidence="3">
    <location>
        <begin position="137"/>
        <end position="158"/>
    </location>
</feature>
<dbReference type="InterPro" id="IPR029052">
    <property type="entry name" value="Metallo-depent_PP-like"/>
</dbReference>
<keyword evidence="3" id="KW-1133">Transmembrane helix</keyword>
<gene>
    <name evidence="5" type="ordered locus">BC1003_5642</name>
</gene>
<keyword evidence="1" id="KW-0479">Metal-binding</keyword>
<reference evidence="5" key="1">
    <citation type="submission" date="2010-09" db="EMBL/GenBank/DDBJ databases">
        <title>Complete sequence of chromosome2 of Burkholderia sp. CCGE1003.</title>
        <authorList>
            <consortium name="US DOE Joint Genome Institute"/>
            <person name="Lucas S."/>
            <person name="Copeland A."/>
            <person name="Lapidus A."/>
            <person name="Cheng J.-F."/>
            <person name="Bruce D."/>
            <person name="Goodwin L."/>
            <person name="Pitluck S."/>
            <person name="Daligault H."/>
            <person name="Davenport K."/>
            <person name="Detter J.C."/>
            <person name="Han C."/>
            <person name="Tapia R."/>
            <person name="Land M."/>
            <person name="Hauser L."/>
            <person name="Jeffries C."/>
            <person name="Kyrpides N."/>
            <person name="Ivanova N."/>
            <person name="Ovchinnikova G."/>
            <person name="Martinez-Romero E."/>
            <person name="Rogel M.A."/>
            <person name="Auchtung J."/>
            <person name="Tiedje J.M."/>
            <person name="Woyke T."/>
        </authorList>
    </citation>
    <scope>NUCLEOTIDE SEQUENCE</scope>
    <source>
        <strain evidence="5">CCGE1003</strain>
    </source>
</reference>
<dbReference type="eggNOG" id="COG1408">
    <property type="taxonomic scope" value="Bacteria"/>
</dbReference>
<dbReference type="EMBL" id="CP002218">
    <property type="protein sequence ID" value="ADN61557.1"/>
    <property type="molecule type" value="Genomic_DNA"/>
</dbReference>
<keyword evidence="3" id="KW-0472">Membrane</keyword>
<name>E1TG16_BURSG</name>
<dbReference type="PANTHER" id="PTHR31302">
    <property type="entry name" value="TRANSMEMBRANE PROTEIN WITH METALLOPHOSPHOESTERASE DOMAIN-RELATED"/>
    <property type="match status" value="1"/>
</dbReference>
<sequence>MHRRDNRFAGPPVRSSRLLPAFILSMRRSSFLVRLIAIGILLHVYVGFRLIPDMPVSIAVRWLLGCWLVLSVVLIPLGMLARTIKRQPLGDRLAWIGLLAMGFFSSLLVLTFARDLALASMMTVDAIWPGLIALADWRTGTAAAVPLLAVLSTLIGLFNARRRARVVTIEVPIDDLPAALDGFTIVQISDIHVGPTIKRRYVDAIVDAVNRLKPDLIAVTGDVVDGSVPQLTQHTQPLSRLSARHGAFLVTGNHEYYAGADAWIDEFRRLGLNVLLNEHVVVEHDGARAVIAGVTDYSAGHHDPLHRSDPMAAIAGAPGDVLIKVLLAHQPRSAEAAAEAGFTLQLSGHTHGGQFFPWNFFVRFQQPFTAGLARLNGLWVYTSRGTGYWGPPKRLGAPSEITRVRLVPGEAE</sequence>